<dbReference type="MEROPS" id="S01.492"/>
<dbReference type="OMA" id="HAPPRHY"/>
<reference evidence="9 10" key="1">
    <citation type="journal article" date="2010" name="Science">
        <title>Genomic comparison of the ants Camponotus floridanus and Harpegnathos saltator.</title>
        <authorList>
            <person name="Bonasio R."/>
            <person name="Zhang G."/>
            <person name="Ye C."/>
            <person name="Mutti N.S."/>
            <person name="Fang X."/>
            <person name="Qin N."/>
            <person name="Donahue G."/>
            <person name="Yang P."/>
            <person name="Li Q."/>
            <person name="Li C."/>
            <person name="Zhang P."/>
            <person name="Huang Z."/>
            <person name="Berger S.L."/>
            <person name="Reinberg D."/>
            <person name="Wang J."/>
            <person name="Liebig J."/>
        </authorList>
    </citation>
    <scope>NUCLEOTIDE SEQUENCE [LARGE SCALE GENOMIC DNA]</scope>
    <source>
        <strain evidence="10">C129</strain>
    </source>
</reference>
<dbReference type="PANTHER" id="PTHR24256">
    <property type="entry name" value="TRYPTASE-RELATED"/>
    <property type="match status" value="1"/>
</dbReference>
<dbReference type="GO" id="GO:0004252">
    <property type="term" value="F:serine-type endopeptidase activity"/>
    <property type="evidence" value="ECO:0007669"/>
    <property type="project" value="InterPro"/>
</dbReference>
<gene>
    <name evidence="9" type="ORF">EAG_09643</name>
</gene>
<evidence type="ECO:0000313" key="10">
    <source>
        <dbReference type="Proteomes" id="UP000000311"/>
    </source>
</evidence>
<keyword evidence="3 9" id="KW-0645">Protease</keyword>
<keyword evidence="6" id="KW-1015">Disulfide bond</keyword>
<dbReference type="GO" id="GO:0006508">
    <property type="term" value="P:proteolysis"/>
    <property type="evidence" value="ECO:0007669"/>
    <property type="project" value="UniProtKB-KW"/>
</dbReference>
<dbReference type="InParanoid" id="E2AS86"/>
<dbReference type="Gene3D" id="2.40.10.10">
    <property type="entry name" value="Trypsin-like serine proteases"/>
    <property type="match status" value="1"/>
</dbReference>
<dbReference type="CDD" id="cd00190">
    <property type="entry name" value="Tryp_SPc"/>
    <property type="match status" value="1"/>
</dbReference>
<evidence type="ECO:0000259" key="8">
    <source>
        <dbReference type="PROSITE" id="PS50240"/>
    </source>
</evidence>
<dbReference type="InterPro" id="IPR051487">
    <property type="entry name" value="Ser/Thr_Proteases_Immune/Dev"/>
</dbReference>
<dbReference type="InterPro" id="IPR009003">
    <property type="entry name" value="Peptidase_S1_PA"/>
</dbReference>
<dbReference type="InterPro" id="IPR018114">
    <property type="entry name" value="TRYPSIN_HIS"/>
</dbReference>
<dbReference type="FunCoup" id="E2AS86">
    <property type="interactions" value="1"/>
</dbReference>
<keyword evidence="4" id="KW-0378">Hydrolase</keyword>
<dbReference type="AlphaFoldDB" id="E2AS86"/>
<evidence type="ECO:0000256" key="4">
    <source>
        <dbReference type="ARBA" id="ARBA00022801"/>
    </source>
</evidence>
<comment type="similarity">
    <text evidence="7">Belongs to the peptidase S1 family. CLIP subfamily.</text>
</comment>
<keyword evidence="5" id="KW-0720">Serine protease</keyword>
<accession>E2AS86</accession>
<dbReference type="PROSITE" id="PS00134">
    <property type="entry name" value="TRYPSIN_HIS"/>
    <property type="match status" value="1"/>
</dbReference>
<evidence type="ECO:0000256" key="3">
    <source>
        <dbReference type="ARBA" id="ARBA00022670"/>
    </source>
</evidence>
<dbReference type="PROSITE" id="PS50240">
    <property type="entry name" value="TRYPSIN_DOM"/>
    <property type="match status" value="1"/>
</dbReference>
<dbReference type="STRING" id="104421.E2AS86"/>
<sequence>MWQTKSPYVTKINCSVEIPASNGCEQESFSIEFTGGNIQNCGFSTLGFEGIDPIIKLNSSSSSQGGRFLCKIQAENPFDENNCKCGWKKVTRIVGGTETGVNEYPMMCGLVDINEKIIYCGCTIISEQYVLTAAHCIENKDITRIGILVGEHDVTTGEETNATKLFLVNKCIMHPSYKENKQDDIAVCKIIGTINYSAEVGPVCLPFHHKQDTFEDNDVVALGWGLKQFGGAKSTTLQKVNLTVINLTNCKDYYHELTNSDICTYSPGKDSCQMDSGGPLLWQDPTTRKLVLAGIISKGIGCASDEPAVEKRTGAYIDWIQSITSGKNWQ</sequence>
<dbReference type="FunFam" id="2.40.10.10:FF:000015">
    <property type="entry name" value="Atrial natriuretic peptide-converting enzyme"/>
    <property type="match status" value="1"/>
</dbReference>
<protein>
    <submittedName>
        <fullName evidence="9">Transmembrane protease, serine 9</fullName>
    </submittedName>
</protein>
<evidence type="ECO:0000256" key="5">
    <source>
        <dbReference type="ARBA" id="ARBA00022825"/>
    </source>
</evidence>
<dbReference type="Proteomes" id="UP000000311">
    <property type="component" value="Unassembled WGS sequence"/>
</dbReference>
<dbReference type="GO" id="GO:0005576">
    <property type="term" value="C:extracellular region"/>
    <property type="evidence" value="ECO:0007669"/>
    <property type="project" value="UniProtKB-SubCell"/>
</dbReference>
<dbReference type="SMART" id="SM00020">
    <property type="entry name" value="Tryp_SPc"/>
    <property type="match status" value="1"/>
</dbReference>
<dbReference type="EMBL" id="GL442229">
    <property type="protein sequence ID" value="EFN63716.1"/>
    <property type="molecule type" value="Genomic_DNA"/>
</dbReference>
<keyword evidence="10" id="KW-1185">Reference proteome</keyword>
<dbReference type="PRINTS" id="PR00722">
    <property type="entry name" value="CHYMOTRYPSIN"/>
</dbReference>
<evidence type="ECO:0000256" key="1">
    <source>
        <dbReference type="ARBA" id="ARBA00004613"/>
    </source>
</evidence>
<name>E2AS86_CAMFO</name>
<keyword evidence="9" id="KW-0472">Membrane</keyword>
<organism evidence="10">
    <name type="scientific">Camponotus floridanus</name>
    <name type="common">Florida carpenter ant</name>
    <dbReference type="NCBI Taxonomy" id="104421"/>
    <lineage>
        <taxon>Eukaryota</taxon>
        <taxon>Metazoa</taxon>
        <taxon>Ecdysozoa</taxon>
        <taxon>Arthropoda</taxon>
        <taxon>Hexapoda</taxon>
        <taxon>Insecta</taxon>
        <taxon>Pterygota</taxon>
        <taxon>Neoptera</taxon>
        <taxon>Endopterygota</taxon>
        <taxon>Hymenoptera</taxon>
        <taxon>Apocrita</taxon>
        <taxon>Aculeata</taxon>
        <taxon>Formicoidea</taxon>
        <taxon>Formicidae</taxon>
        <taxon>Formicinae</taxon>
        <taxon>Camponotus</taxon>
    </lineage>
</organism>
<keyword evidence="2" id="KW-0964">Secreted</keyword>
<evidence type="ECO:0000256" key="6">
    <source>
        <dbReference type="ARBA" id="ARBA00023157"/>
    </source>
</evidence>
<dbReference type="Pfam" id="PF00089">
    <property type="entry name" value="Trypsin"/>
    <property type="match status" value="1"/>
</dbReference>
<dbReference type="OrthoDB" id="6380398at2759"/>
<comment type="subcellular location">
    <subcellularLocation>
        <location evidence="1">Secreted</location>
    </subcellularLocation>
</comment>
<evidence type="ECO:0000256" key="7">
    <source>
        <dbReference type="ARBA" id="ARBA00024195"/>
    </source>
</evidence>
<dbReference type="InterPro" id="IPR001254">
    <property type="entry name" value="Trypsin_dom"/>
</dbReference>
<dbReference type="InterPro" id="IPR001314">
    <property type="entry name" value="Peptidase_S1A"/>
</dbReference>
<dbReference type="InterPro" id="IPR043504">
    <property type="entry name" value="Peptidase_S1_PA_chymotrypsin"/>
</dbReference>
<proteinExistence type="inferred from homology"/>
<feature type="domain" description="Peptidase S1" evidence="8">
    <location>
        <begin position="93"/>
        <end position="325"/>
    </location>
</feature>
<evidence type="ECO:0000313" key="9">
    <source>
        <dbReference type="EMBL" id="EFN63716.1"/>
    </source>
</evidence>
<dbReference type="SUPFAM" id="SSF50494">
    <property type="entry name" value="Trypsin-like serine proteases"/>
    <property type="match status" value="1"/>
</dbReference>
<keyword evidence="9" id="KW-0812">Transmembrane</keyword>
<evidence type="ECO:0000256" key="2">
    <source>
        <dbReference type="ARBA" id="ARBA00022525"/>
    </source>
</evidence>